<accession>A0A3M7S6Z8</accession>
<reference evidence="1 2" key="1">
    <citation type="journal article" date="2018" name="Sci. Rep.">
        <title>Genomic signatures of local adaptation to the degree of environmental predictability in rotifers.</title>
        <authorList>
            <person name="Franch-Gras L."/>
            <person name="Hahn C."/>
            <person name="Garcia-Roger E.M."/>
            <person name="Carmona M.J."/>
            <person name="Serra M."/>
            <person name="Gomez A."/>
        </authorList>
    </citation>
    <scope>NUCLEOTIDE SEQUENCE [LARGE SCALE GENOMIC DNA]</scope>
    <source>
        <strain evidence="1">HYR1</strain>
    </source>
</reference>
<dbReference type="EMBL" id="REGN01001941">
    <property type="protein sequence ID" value="RNA31449.1"/>
    <property type="molecule type" value="Genomic_DNA"/>
</dbReference>
<protein>
    <submittedName>
        <fullName evidence="1">Uncharacterized protein</fullName>
    </submittedName>
</protein>
<sequence length="63" mass="7262">MSISCASCLSSLIRYIYLFSSLFNFCKNDQWFTLSFKVVSISLVSYQLNMKAFCIVFEPILSL</sequence>
<dbReference type="Proteomes" id="UP000276133">
    <property type="component" value="Unassembled WGS sequence"/>
</dbReference>
<gene>
    <name evidence="1" type="ORF">BpHYR1_010618</name>
</gene>
<proteinExistence type="predicted"/>
<keyword evidence="2" id="KW-1185">Reference proteome</keyword>
<dbReference type="AlphaFoldDB" id="A0A3M7S6Z8"/>
<organism evidence="1 2">
    <name type="scientific">Brachionus plicatilis</name>
    <name type="common">Marine rotifer</name>
    <name type="synonym">Brachionus muelleri</name>
    <dbReference type="NCBI Taxonomy" id="10195"/>
    <lineage>
        <taxon>Eukaryota</taxon>
        <taxon>Metazoa</taxon>
        <taxon>Spiralia</taxon>
        <taxon>Gnathifera</taxon>
        <taxon>Rotifera</taxon>
        <taxon>Eurotatoria</taxon>
        <taxon>Monogononta</taxon>
        <taxon>Pseudotrocha</taxon>
        <taxon>Ploima</taxon>
        <taxon>Brachionidae</taxon>
        <taxon>Brachionus</taxon>
    </lineage>
</organism>
<comment type="caution">
    <text evidence="1">The sequence shown here is derived from an EMBL/GenBank/DDBJ whole genome shotgun (WGS) entry which is preliminary data.</text>
</comment>
<name>A0A3M7S6Z8_BRAPC</name>
<evidence type="ECO:0000313" key="1">
    <source>
        <dbReference type="EMBL" id="RNA31449.1"/>
    </source>
</evidence>
<evidence type="ECO:0000313" key="2">
    <source>
        <dbReference type="Proteomes" id="UP000276133"/>
    </source>
</evidence>